<comment type="caution">
    <text evidence="1">The sequence shown here is derived from an EMBL/GenBank/DDBJ whole genome shotgun (WGS) entry which is preliminary data.</text>
</comment>
<evidence type="ECO:0000313" key="2">
    <source>
        <dbReference type="Proteomes" id="UP000019482"/>
    </source>
</evidence>
<dbReference type="AlphaFoldDB" id="W6N4X3"/>
<gene>
    <name evidence="1" type="ORF">CTDIVETGP_1708</name>
</gene>
<protein>
    <submittedName>
        <fullName evidence="1">Ribonucleotide reductase of class III (Anaerobic), large subunit</fullName>
        <ecNumber evidence="1">1.17.4.2</ecNumber>
    </submittedName>
</protein>
<dbReference type="Proteomes" id="UP000019482">
    <property type="component" value="Unassembled WGS sequence"/>
</dbReference>
<dbReference type="GO" id="GO:0006260">
    <property type="term" value="P:DNA replication"/>
    <property type="evidence" value="ECO:0007669"/>
    <property type="project" value="InterPro"/>
</dbReference>
<dbReference type="EC" id="1.17.4.2" evidence="1"/>
<sequence>MHERDLANFIDNPIGIIEKYGSQKYKQYLLHNVIPEKFSKMHENRILWIHDLEYYNLTYNCIGIKFNDIPHQNLNNSHQSFDESLRILLRFIVKLTNQQSGGIGIINFDIDLSTYITTETDEQISYSLKNFLNDINLEVRKGCEMAYVTLNIGLDTSKNGRRLIENLLNEYLKGDFYGKPFIFPNIVFKIKNGFNLKSNDYNYDLYLKATKVTSKCMNPTYLNCDSIINKNIDPLKLGIMGCRTLVIDNIFGEKGSIRRGNISCITINLPQIAMLSTNIENFLYRLKKVMYNSAKLLEHRFYGLCNLPTNTFKFLIENKLYLNTEKRNLYDIFKNGTLSIGFVGLWEALEIILNKKAKSKEFIKDNI</sequence>
<reference evidence="1 2" key="1">
    <citation type="journal article" date="2015" name="Genome Announc.">
        <title>Draft Genome Sequence of Clostridium tyrobutyricum Strain DIVETGP, Isolated from Cow's Milk for Grana Padano Production.</title>
        <authorList>
            <person name="Soggiu A."/>
            <person name="Piras C."/>
            <person name="Gaiarsa S."/>
            <person name="Sassera D."/>
            <person name="Roncada P."/>
            <person name="Bendixen E."/>
            <person name="Brasca M."/>
            <person name="Bonizzi L."/>
        </authorList>
    </citation>
    <scope>NUCLEOTIDE SEQUENCE [LARGE SCALE GENOMIC DNA]</scope>
    <source>
        <strain evidence="1 2">DIVETGP</strain>
    </source>
</reference>
<dbReference type="GO" id="GO:0009265">
    <property type="term" value="P:2'-deoxyribonucleotide biosynthetic process"/>
    <property type="evidence" value="ECO:0007669"/>
    <property type="project" value="TreeGrafter"/>
</dbReference>
<dbReference type="InterPro" id="IPR012833">
    <property type="entry name" value="NrdD"/>
</dbReference>
<keyword evidence="1" id="KW-0560">Oxidoreductase</keyword>
<dbReference type="SUPFAM" id="SSF51998">
    <property type="entry name" value="PFL-like glycyl radical enzymes"/>
    <property type="match status" value="1"/>
</dbReference>
<name>W6N4X3_CLOTY</name>
<dbReference type="GO" id="GO:0004748">
    <property type="term" value="F:ribonucleoside-diphosphate reductase activity, thioredoxin disulfide as acceptor"/>
    <property type="evidence" value="ECO:0007669"/>
    <property type="project" value="TreeGrafter"/>
</dbReference>
<dbReference type="Pfam" id="PF13597">
    <property type="entry name" value="NRDD"/>
    <property type="match status" value="1"/>
</dbReference>
<dbReference type="PANTHER" id="PTHR21075:SF0">
    <property type="entry name" value="ANAEROBIC RIBONUCLEOSIDE-TRIPHOSPHATE REDUCTASE"/>
    <property type="match status" value="1"/>
</dbReference>
<organism evidence="1 2">
    <name type="scientific">Clostridium tyrobutyricum DIVETGP</name>
    <dbReference type="NCBI Taxonomy" id="1408889"/>
    <lineage>
        <taxon>Bacteria</taxon>
        <taxon>Bacillati</taxon>
        <taxon>Bacillota</taxon>
        <taxon>Clostridia</taxon>
        <taxon>Eubacteriales</taxon>
        <taxon>Clostridiaceae</taxon>
        <taxon>Clostridium</taxon>
    </lineage>
</organism>
<dbReference type="GO" id="GO:0008998">
    <property type="term" value="F:ribonucleoside-triphosphate reductase (thioredoxin) activity"/>
    <property type="evidence" value="ECO:0007669"/>
    <property type="project" value="UniProtKB-EC"/>
</dbReference>
<dbReference type="GO" id="GO:0031250">
    <property type="term" value="C:anaerobic ribonucleoside-triphosphate reductase complex"/>
    <property type="evidence" value="ECO:0007669"/>
    <property type="project" value="TreeGrafter"/>
</dbReference>
<dbReference type="PANTHER" id="PTHR21075">
    <property type="entry name" value="ANAEROBIC RIBONUCLEOSIDE-TRIPHOSPHATE REDUCTASE"/>
    <property type="match status" value="1"/>
</dbReference>
<dbReference type="Gene3D" id="3.20.70.20">
    <property type="match status" value="1"/>
</dbReference>
<dbReference type="OrthoDB" id="9804622at2"/>
<accession>W6N4X3</accession>
<dbReference type="EMBL" id="CBXI010000031">
    <property type="protein sequence ID" value="CDL91638.1"/>
    <property type="molecule type" value="Genomic_DNA"/>
</dbReference>
<evidence type="ECO:0000313" key="1">
    <source>
        <dbReference type="EMBL" id="CDL91638.1"/>
    </source>
</evidence>
<proteinExistence type="predicted"/>
<keyword evidence="2" id="KW-1185">Reference proteome</keyword>